<evidence type="ECO:0000313" key="2">
    <source>
        <dbReference type="Proteomes" id="UP000807469"/>
    </source>
</evidence>
<name>A0A9P6CSD2_9AGAR</name>
<reference evidence="1" key="1">
    <citation type="submission" date="2020-11" db="EMBL/GenBank/DDBJ databases">
        <authorList>
            <consortium name="DOE Joint Genome Institute"/>
            <person name="Ahrendt S."/>
            <person name="Riley R."/>
            <person name="Andreopoulos W."/>
            <person name="Labutti K."/>
            <person name="Pangilinan J."/>
            <person name="Ruiz-Duenas F.J."/>
            <person name="Barrasa J.M."/>
            <person name="Sanchez-Garcia M."/>
            <person name="Camarero S."/>
            <person name="Miyauchi S."/>
            <person name="Serrano A."/>
            <person name="Linde D."/>
            <person name="Babiker R."/>
            <person name="Drula E."/>
            <person name="Ayuso-Fernandez I."/>
            <person name="Pacheco R."/>
            <person name="Padilla G."/>
            <person name="Ferreira P."/>
            <person name="Barriuso J."/>
            <person name="Kellner H."/>
            <person name="Castanera R."/>
            <person name="Alfaro M."/>
            <person name="Ramirez L."/>
            <person name="Pisabarro A.G."/>
            <person name="Kuo A."/>
            <person name="Tritt A."/>
            <person name="Lipzen A."/>
            <person name="He G."/>
            <person name="Yan M."/>
            <person name="Ng V."/>
            <person name="Cullen D."/>
            <person name="Martin F."/>
            <person name="Rosso M.-N."/>
            <person name="Henrissat B."/>
            <person name="Hibbett D."/>
            <person name="Martinez A.T."/>
            <person name="Grigoriev I.V."/>
        </authorList>
    </citation>
    <scope>NUCLEOTIDE SEQUENCE</scope>
    <source>
        <strain evidence="1">CIRM-BRFM 674</strain>
    </source>
</reference>
<protein>
    <submittedName>
        <fullName evidence="1">Uncharacterized protein</fullName>
    </submittedName>
</protein>
<evidence type="ECO:0000313" key="1">
    <source>
        <dbReference type="EMBL" id="KAF9478086.1"/>
    </source>
</evidence>
<dbReference type="EMBL" id="MU155243">
    <property type="protein sequence ID" value="KAF9478086.1"/>
    <property type="molecule type" value="Genomic_DNA"/>
</dbReference>
<accession>A0A9P6CSD2</accession>
<keyword evidence="2" id="KW-1185">Reference proteome</keyword>
<comment type="caution">
    <text evidence="1">The sequence shown here is derived from an EMBL/GenBank/DDBJ whole genome shotgun (WGS) entry which is preliminary data.</text>
</comment>
<organism evidence="1 2">
    <name type="scientific">Pholiota conissans</name>
    <dbReference type="NCBI Taxonomy" id="109636"/>
    <lineage>
        <taxon>Eukaryota</taxon>
        <taxon>Fungi</taxon>
        <taxon>Dikarya</taxon>
        <taxon>Basidiomycota</taxon>
        <taxon>Agaricomycotina</taxon>
        <taxon>Agaricomycetes</taxon>
        <taxon>Agaricomycetidae</taxon>
        <taxon>Agaricales</taxon>
        <taxon>Agaricineae</taxon>
        <taxon>Strophariaceae</taxon>
        <taxon>Pholiota</taxon>
    </lineage>
</organism>
<dbReference type="OrthoDB" id="3224178at2759"/>
<sequence length="232" mass="27013">MTKYHRWAENRRGQPVFEFLLEHRTIHFNFLSQNLGINVLGNVHASRPKGLLERSVTKYAHFDFGNSKQYPQDLSIDQITDTRFFGFDLRGYPDPEGPYNLFQVEMLSVGDVLQRHVRLQASIALNKQRIEDIVPPLGPFFDAMMNEDASKRLTAHEALTRFQEIYSDLSDTQMNHEVVNLWWEKVSQTSSHSDRTAFEVFQSRKRSPKSRPYLELEIIAHRRPSGKSSFAN</sequence>
<dbReference type="Proteomes" id="UP000807469">
    <property type="component" value="Unassembled WGS sequence"/>
</dbReference>
<proteinExistence type="predicted"/>
<gene>
    <name evidence="1" type="ORF">BDN70DRAFT_922162</name>
</gene>
<dbReference type="AlphaFoldDB" id="A0A9P6CSD2"/>